<dbReference type="RefSeq" id="WP_092501279.1">
    <property type="nucleotide sequence ID" value="NZ_FNFV01000010.1"/>
</dbReference>
<comment type="cofactor">
    <cofactor evidence="1">
        <name>a divalent metal cation</name>
        <dbReference type="ChEBI" id="CHEBI:60240"/>
    </cofactor>
</comment>
<evidence type="ECO:0000313" key="8">
    <source>
        <dbReference type="EMBL" id="SDL07582.1"/>
    </source>
</evidence>
<gene>
    <name evidence="8" type="ORF">SAMN05216257_11039</name>
</gene>
<feature type="domain" description="Endoribonuclease YicC-like C-terminal" evidence="7">
    <location>
        <begin position="185"/>
        <end position="300"/>
    </location>
</feature>
<dbReference type="NCBIfam" id="TIGR00255">
    <property type="entry name" value="YicC/YloC family endoribonuclease"/>
    <property type="match status" value="1"/>
</dbReference>
<dbReference type="OrthoDB" id="9771229at2"/>
<proteinExistence type="inferred from homology"/>
<keyword evidence="4" id="KW-0378">Hydrolase</keyword>
<evidence type="ECO:0000259" key="6">
    <source>
        <dbReference type="Pfam" id="PF03755"/>
    </source>
</evidence>
<keyword evidence="2" id="KW-0540">Nuclease</keyword>
<dbReference type="GO" id="GO:0004521">
    <property type="term" value="F:RNA endonuclease activity"/>
    <property type="evidence" value="ECO:0007669"/>
    <property type="project" value="InterPro"/>
</dbReference>
<evidence type="ECO:0000256" key="2">
    <source>
        <dbReference type="ARBA" id="ARBA00022722"/>
    </source>
</evidence>
<dbReference type="Proteomes" id="UP000199328">
    <property type="component" value="Unassembled WGS sequence"/>
</dbReference>
<dbReference type="GO" id="GO:0016787">
    <property type="term" value="F:hydrolase activity"/>
    <property type="evidence" value="ECO:0007669"/>
    <property type="project" value="UniProtKB-KW"/>
</dbReference>
<evidence type="ECO:0000256" key="3">
    <source>
        <dbReference type="ARBA" id="ARBA00022759"/>
    </source>
</evidence>
<comment type="similarity">
    <text evidence="5">Belongs to the YicC/YloC family.</text>
</comment>
<dbReference type="AlphaFoldDB" id="A0A1G9H3T7"/>
<dbReference type="Pfam" id="PF08340">
    <property type="entry name" value="YicC-like_C"/>
    <property type="match status" value="1"/>
</dbReference>
<organism evidence="8 9">
    <name type="scientific">Meinhardsimonia xiamenensis</name>
    <dbReference type="NCBI Taxonomy" id="990712"/>
    <lineage>
        <taxon>Bacteria</taxon>
        <taxon>Pseudomonadati</taxon>
        <taxon>Pseudomonadota</taxon>
        <taxon>Alphaproteobacteria</taxon>
        <taxon>Rhodobacterales</taxon>
        <taxon>Paracoccaceae</taxon>
        <taxon>Meinhardsimonia</taxon>
    </lineage>
</organism>
<dbReference type="Pfam" id="PF03755">
    <property type="entry name" value="YicC-like_N"/>
    <property type="match status" value="1"/>
</dbReference>
<evidence type="ECO:0000259" key="7">
    <source>
        <dbReference type="Pfam" id="PF08340"/>
    </source>
</evidence>
<dbReference type="EMBL" id="FNFV01000010">
    <property type="protein sequence ID" value="SDL07582.1"/>
    <property type="molecule type" value="Genomic_DNA"/>
</dbReference>
<protein>
    <submittedName>
        <fullName evidence="8">TIGR00255 family protein</fullName>
    </submittedName>
</protein>
<dbReference type="InterPro" id="IPR013527">
    <property type="entry name" value="YicC-like_N"/>
</dbReference>
<sequence>MVQSMTGYAARSGVGEGACEGWSWSWEIRSVNGRGRDIRLRLPDWIEGLEPAVREAVSARISRGSVTVSLRLERTGAAQALQLDREALSRTLTQLGEIAAAAAAAGIPLAPASAAQILTLPGVQKPAQGAEDSEALKAALLADLAAALDALEAARKAEGEALKAVIAAQLDRIEAFSEKAAQLAEERAPRQAEAMRAALQRVMANIEGADPARLTQELALIAVKSDVTEEIDRLRAHVAAARKLLQAEGPVGRKLDFLTQEFNREANTLCAKSGYAPLTAVGLDLKAVIDQMREQVQNLE</sequence>
<evidence type="ECO:0000256" key="5">
    <source>
        <dbReference type="ARBA" id="ARBA00035648"/>
    </source>
</evidence>
<name>A0A1G9H3T7_9RHOB</name>
<feature type="domain" description="Endoribonuclease YicC-like N-terminal" evidence="6">
    <location>
        <begin position="2"/>
        <end position="163"/>
    </location>
</feature>
<reference evidence="9" key="1">
    <citation type="submission" date="2016-10" db="EMBL/GenBank/DDBJ databases">
        <authorList>
            <person name="Varghese N."/>
            <person name="Submissions S."/>
        </authorList>
    </citation>
    <scope>NUCLEOTIDE SEQUENCE [LARGE SCALE GENOMIC DNA]</scope>
    <source>
        <strain evidence="9">CGMCC 1.10789</strain>
    </source>
</reference>
<dbReference type="PANTHER" id="PTHR30636">
    <property type="entry name" value="UPF0701 PROTEIN YICC"/>
    <property type="match status" value="1"/>
</dbReference>
<evidence type="ECO:0000313" key="9">
    <source>
        <dbReference type="Proteomes" id="UP000199328"/>
    </source>
</evidence>
<evidence type="ECO:0000256" key="1">
    <source>
        <dbReference type="ARBA" id="ARBA00001968"/>
    </source>
</evidence>
<dbReference type="InterPro" id="IPR005229">
    <property type="entry name" value="YicC/YloC-like"/>
</dbReference>
<keyword evidence="9" id="KW-1185">Reference proteome</keyword>
<evidence type="ECO:0000256" key="4">
    <source>
        <dbReference type="ARBA" id="ARBA00022801"/>
    </source>
</evidence>
<keyword evidence="3" id="KW-0255">Endonuclease</keyword>
<accession>A0A1G9H3T7</accession>
<dbReference type="STRING" id="990712.SAMN05216257_11039"/>
<dbReference type="InterPro" id="IPR013551">
    <property type="entry name" value="YicC-like_C"/>
</dbReference>
<dbReference type="PANTHER" id="PTHR30636:SF3">
    <property type="entry name" value="UPF0701 PROTEIN YICC"/>
    <property type="match status" value="1"/>
</dbReference>